<accession>A0A3M8KU47</accession>
<keyword evidence="3" id="KW-1185">Reference proteome</keyword>
<evidence type="ECO:0000313" key="3">
    <source>
        <dbReference type="Proteomes" id="UP000279859"/>
    </source>
</evidence>
<proteinExistence type="predicted"/>
<comment type="caution">
    <text evidence="2">The sequence shown here is derived from an EMBL/GenBank/DDBJ whole genome shotgun (WGS) entry which is preliminary data.</text>
</comment>
<evidence type="ECO:0000259" key="1">
    <source>
        <dbReference type="PROSITE" id="PS51819"/>
    </source>
</evidence>
<dbReference type="RefSeq" id="WP_123046706.1">
    <property type="nucleotide sequence ID" value="NZ_RDSR01000026.1"/>
</dbReference>
<organism evidence="2 3">
    <name type="scientific">Cryobacterium tepidiphilum</name>
    <dbReference type="NCBI Taxonomy" id="2486026"/>
    <lineage>
        <taxon>Bacteria</taxon>
        <taxon>Bacillati</taxon>
        <taxon>Actinomycetota</taxon>
        <taxon>Actinomycetes</taxon>
        <taxon>Micrococcales</taxon>
        <taxon>Microbacteriaceae</taxon>
        <taxon>Cryobacterium</taxon>
    </lineage>
</organism>
<evidence type="ECO:0000313" key="2">
    <source>
        <dbReference type="EMBL" id="RNE56821.1"/>
    </source>
</evidence>
<reference evidence="2 3" key="1">
    <citation type="submission" date="2018-11" db="EMBL/GenBank/DDBJ databases">
        <title>Cryobacterium sp. nov., isolated from rhizosphere soil of lettuce.</title>
        <authorList>
            <person name="Wang Y."/>
        </authorList>
    </citation>
    <scope>NUCLEOTIDE SEQUENCE [LARGE SCALE GENOMIC DNA]</scope>
    <source>
        <strain evidence="2 3">NEAU-85</strain>
    </source>
</reference>
<protein>
    <submittedName>
        <fullName evidence="2">VOC family protein</fullName>
    </submittedName>
</protein>
<dbReference type="CDD" id="cd06587">
    <property type="entry name" value="VOC"/>
    <property type="match status" value="1"/>
</dbReference>
<name>A0A3M8KU47_9MICO</name>
<dbReference type="SUPFAM" id="SSF54593">
    <property type="entry name" value="Glyoxalase/Bleomycin resistance protein/Dihydroxybiphenyl dioxygenase"/>
    <property type="match status" value="1"/>
</dbReference>
<dbReference type="InterPro" id="IPR037523">
    <property type="entry name" value="VOC_core"/>
</dbReference>
<dbReference type="PROSITE" id="PS51819">
    <property type="entry name" value="VOC"/>
    <property type="match status" value="1"/>
</dbReference>
<gene>
    <name evidence="2" type="ORF">EEJ31_12950</name>
</gene>
<dbReference type="Gene3D" id="3.10.180.10">
    <property type="entry name" value="2,3-Dihydroxybiphenyl 1,2-Dioxygenase, domain 1"/>
    <property type="match status" value="1"/>
</dbReference>
<dbReference type="InterPro" id="IPR029068">
    <property type="entry name" value="Glyas_Bleomycin-R_OHBP_Dase"/>
</dbReference>
<feature type="domain" description="VOC" evidence="1">
    <location>
        <begin position="4"/>
        <end position="125"/>
    </location>
</feature>
<dbReference type="OrthoDB" id="9804907at2"/>
<dbReference type="EMBL" id="RDSR01000026">
    <property type="protein sequence ID" value="RNE56821.1"/>
    <property type="molecule type" value="Genomic_DNA"/>
</dbReference>
<dbReference type="Proteomes" id="UP000279859">
    <property type="component" value="Unassembled WGS sequence"/>
</dbReference>
<sequence>MLDKAETIAVLPAADLQRARGFYQDKLGLGTPEETADGGLMYRSPGGSRFLVYETGNAGTAKNTAMCWETDDLDTMMSDLRGRGVTFEDYDFPGLKTENGVASNEGERSAWFVDSEGNILCLAEMS</sequence>
<dbReference type="AlphaFoldDB" id="A0A3M8KU47"/>